<evidence type="ECO:0000256" key="3">
    <source>
        <dbReference type="SAM" id="Phobius"/>
    </source>
</evidence>
<feature type="region of interest" description="Disordered" evidence="2">
    <location>
        <begin position="1"/>
        <end position="20"/>
    </location>
</feature>
<dbReference type="InterPro" id="IPR043202">
    <property type="entry name" value="Band-7_stomatin-like"/>
</dbReference>
<organism evidence="5 6">
    <name type="scientific">Cichlidogyrus casuarinus</name>
    <dbReference type="NCBI Taxonomy" id="1844966"/>
    <lineage>
        <taxon>Eukaryota</taxon>
        <taxon>Metazoa</taxon>
        <taxon>Spiralia</taxon>
        <taxon>Lophotrochozoa</taxon>
        <taxon>Platyhelminthes</taxon>
        <taxon>Monogenea</taxon>
        <taxon>Monopisthocotylea</taxon>
        <taxon>Dactylogyridea</taxon>
        <taxon>Ancyrocephalidae</taxon>
        <taxon>Cichlidogyrus</taxon>
    </lineage>
</organism>
<evidence type="ECO:0000313" key="5">
    <source>
        <dbReference type="EMBL" id="KAL3308391.1"/>
    </source>
</evidence>
<comment type="caution">
    <text evidence="5">The sequence shown here is derived from an EMBL/GenBank/DDBJ whole genome shotgun (WGS) entry which is preliminary data.</text>
</comment>
<gene>
    <name evidence="5" type="ORF">Ciccas_013079</name>
</gene>
<dbReference type="Gene3D" id="6.10.250.2090">
    <property type="match status" value="1"/>
</dbReference>
<keyword evidence="3" id="KW-1133">Transmembrane helix</keyword>
<dbReference type="GO" id="GO:0009898">
    <property type="term" value="C:cytoplasmic side of plasma membrane"/>
    <property type="evidence" value="ECO:0007669"/>
    <property type="project" value="UniProtKB-ARBA"/>
</dbReference>
<evidence type="ECO:0000256" key="1">
    <source>
        <dbReference type="ARBA" id="ARBA00008164"/>
    </source>
</evidence>
<dbReference type="PANTHER" id="PTHR10264">
    <property type="entry name" value="BAND 7 PROTEIN-RELATED"/>
    <property type="match status" value="1"/>
</dbReference>
<evidence type="ECO:0000313" key="6">
    <source>
        <dbReference type="Proteomes" id="UP001626550"/>
    </source>
</evidence>
<dbReference type="Proteomes" id="UP001626550">
    <property type="component" value="Unassembled WGS sequence"/>
</dbReference>
<dbReference type="EMBL" id="JBJKFK010005313">
    <property type="protein sequence ID" value="KAL3308391.1"/>
    <property type="molecule type" value="Genomic_DNA"/>
</dbReference>
<keyword evidence="3" id="KW-0812">Transmembrane</keyword>
<dbReference type="InterPro" id="IPR036013">
    <property type="entry name" value="Band_7/SPFH_dom_sf"/>
</dbReference>
<feature type="transmembrane region" description="Helical" evidence="3">
    <location>
        <begin position="34"/>
        <end position="55"/>
    </location>
</feature>
<dbReference type="InterPro" id="IPR001107">
    <property type="entry name" value="Band_7"/>
</dbReference>
<keyword evidence="6" id="KW-1185">Reference proteome</keyword>
<evidence type="ECO:0000259" key="4">
    <source>
        <dbReference type="SMART" id="SM00244"/>
    </source>
</evidence>
<dbReference type="PRINTS" id="PR00721">
    <property type="entry name" value="STOMATIN"/>
</dbReference>
<dbReference type="SUPFAM" id="SSF117892">
    <property type="entry name" value="Band 7/SPFH domain"/>
    <property type="match status" value="1"/>
</dbReference>
<name>A0ABD2PRM1_9PLAT</name>
<feature type="compositionally biased region" description="Polar residues" evidence="2">
    <location>
        <begin position="7"/>
        <end position="16"/>
    </location>
</feature>
<keyword evidence="3" id="KW-0472">Membrane</keyword>
<dbReference type="InterPro" id="IPR001972">
    <property type="entry name" value="Stomatin_HflK_fam"/>
</dbReference>
<reference evidence="5 6" key="1">
    <citation type="submission" date="2024-11" db="EMBL/GenBank/DDBJ databases">
        <title>Adaptive evolution of stress response genes in parasites aligns with host niche diversity.</title>
        <authorList>
            <person name="Hahn C."/>
            <person name="Resl P."/>
        </authorList>
    </citation>
    <scope>NUCLEOTIDE SEQUENCE [LARGE SCALE GENOMIC DNA]</scope>
    <source>
        <strain evidence="5">EGGRZ-B1_66</strain>
        <tissue evidence="5">Body</tissue>
    </source>
</reference>
<dbReference type="Gene3D" id="3.30.479.30">
    <property type="entry name" value="Band 7 domain"/>
    <property type="match status" value="1"/>
</dbReference>
<proteinExistence type="inferred from homology"/>
<accession>A0ABD2PRM1</accession>
<comment type="similarity">
    <text evidence="1">Belongs to the band 7/mec-2 family.</text>
</comment>
<evidence type="ECO:0000256" key="2">
    <source>
        <dbReference type="SAM" id="MobiDB-lite"/>
    </source>
</evidence>
<feature type="domain" description="Band 7" evidence="4">
    <location>
        <begin position="55"/>
        <end position="228"/>
    </location>
</feature>
<dbReference type="PANTHER" id="PTHR10264:SF19">
    <property type="entry name" value="AT06885P-RELATED"/>
    <property type="match status" value="1"/>
</dbReference>
<dbReference type="Pfam" id="PF01145">
    <property type="entry name" value="Band_7"/>
    <property type="match status" value="1"/>
</dbReference>
<dbReference type="SMART" id="SM00244">
    <property type="entry name" value="PHB"/>
    <property type="match status" value="1"/>
</dbReference>
<dbReference type="AlphaFoldDB" id="A0ABD2PRM1"/>
<sequence>MEEVESNSRSRSTNRIVPQEDINKGGSSSYGCCGWAVIILSGVVLCLIFPIAICFSFKTIQEYERGVVLRLGKCVRSKGRSVILQPGLRFLLPCTDKLLKISLRTQSFNIPPQVRLSYRLILQEVLTKDAVTCNVDAIVYLHVVDPAKALLNVENVINSSQFVAVSALRTIIGQFELSELMQEREVVDNKLREVVDKATDPWGVVIERVDIKDVSLPADMQRAMAAEAQAVRQAKAKVILAQGELDSSNALVQASQSYDKSPAALHLRYLQTLNNIAAEQNSTVIFPLPMELMKIFSK</sequence>
<dbReference type="FunFam" id="3.30.479.30:FF:000004">
    <property type="entry name" value="Putative membrane protease family, stomatin"/>
    <property type="match status" value="1"/>
</dbReference>
<protein>
    <recommendedName>
        <fullName evidence="4">Band 7 domain-containing protein</fullName>
    </recommendedName>
</protein>